<keyword evidence="3" id="KW-0694">RNA-binding</keyword>
<dbReference type="GO" id="GO:0005737">
    <property type="term" value="C:cytoplasm"/>
    <property type="evidence" value="ECO:0007669"/>
    <property type="project" value="UniProtKB-ARBA"/>
</dbReference>
<dbReference type="HAMAP" id="MF_00360">
    <property type="entry name" value="Ribosomal_bS6"/>
    <property type="match status" value="1"/>
</dbReference>
<dbReference type="InterPro" id="IPR000529">
    <property type="entry name" value="Ribosomal_bS6"/>
</dbReference>
<keyword evidence="4" id="KW-0689">Ribosomal protein</keyword>
<evidence type="ECO:0000256" key="2">
    <source>
        <dbReference type="ARBA" id="ARBA00022730"/>
    </source>
</evidence>
<dbReference type="PANTHER" id="PTHR21011:SF1">
    <property type="entry name" value="SMALL RIBOSOMAL SUBUNIT PROTEIN BS6M"/>
    <property type="match status" value="1"/>
</dbReference>
<evidence type="ECO:0000256" key="3">
    <source>
        <dbReference type="ARBA" id="ARBA00022884"/>
    </source>
</evidence>
<accession>A0A382G792</accession>
<sequence>MCYIYGRQDRGLAKSREYELVLVISPALDEDETKGTVDRIQALITGAGGELVKQEEWGMRRLAYPIKDFTEGTYFLTEFTTEPEQTRPLENAIGLSEDILRHLLIRIEN</sequence>
<reference evidence="6" key="1">
    <citation type="submission" date="2018-05" db="EMBL/GenBank/DDBJ databases">
        <authorList>
            <person name="Lanie J.A."/>
            <person name="Ng W.-L."/>
            <person name="Kazmierczak K.M."/>
            <person name="Andrzejewski T.M."/>
            <person name="Davidsen T.M."/>
            <person name="Wayne K.J."/>
            <person name="Tettelin H."/>
            <person name="Glass J.I."/>
            <person name="Rusch D."/>
            <person name="Podicherti R."/>
            <person name="Tsui H.-C.T."/>
            <person name="Winkler M.E."/>
        </authorList>
    </citation>
    <scope>NUCLEOTIDE SEQUENCE</scope>
</reference>
<dbReference type="InterPro" id="IPR020814">
    <property type="entry name" value="Ribosomal_S6_plastid/chlpt"/>
</dbReference>
<dbReference type="Pfam" id="PF01250">
    <property type="entry name" value="Ribosomal_S6"/>
    <property type="match status" value="1"/>
</dbReference>
<proteinExistence type="inferred from homology"/>
<keyword evidence="5" id="KW-0687">Ribonucleoprotein</keyword>
<organism evidence="6">
    <name type="scientific">marine metagenome</name>
    <dbReference type="NCBI Taxonomy" id="408172"/>
    <lineage>
        <taxon>unclassified sequences</taxon>
        <taxon>metagenomes</taxon>
        <taxon>ecological metagenomes</taxon>
    </lineage>
</organism>
<dbReference type="PROSITE" id="PS01048">
    <property type="entry name" value="RIBOSOMAL_S6"/>
    <property type="match status" value="1"/>
</dbReference>
<evidence type="ECO:0008006" key="7">
    <source>
        <dbReference type="Google" id="ProtNLM"/>
    </source>
</evidence>
<protein>
    <recommendedName>
        <fullName evidence="7">30S ribosomal protein S6</fullName>
    </recommendedName>
</protein>
<evidence type="ECO:0000313" key="6">
    <source>
        <dbReference type="EMBL" id="SVB70423.1"/>
    </source>
</evidence>
<evidence type="ECO:0000256" key="1">
    <source>
        <dbReference type="ARBA" id="ARBA00009512"/>
    </source>
</evidence>
<dbReference type="InterPro" id="IPR020815">
    <property type="entry name" value="Ribosomal_bS6_CS"/>
</dbReference>
<dbReference type="GO" id="GO:1990904">
    <property type="term" value="C:ribonucleoprotein complex"/>
    <property type="evidence" value="ECO:0007669"/>
    <property type="project" value="UniProtKB-KW"/>
</dbReference>
<dbReference type="GO" id="GO:0003735">
    <property type="term" value="F:structural constituent of ribosome"/>
    <property type="evidence" value="ECO:0007669"/>
    <property type="project" value="InterPro"/>
</dbReference>
<dbReference type="GO" id="GO:0006412">
    <property type="term" value="P:translation"/>
    <property type="evidence" value="ECO:0007669"/>
    <property type="project" value="InterPro"/>
</dbReference>
<dbReference type="GO" id="GO:0070181">
    <property type="term" value="F:small ribosomal subunit rRNA binding"/>
    <property type="evidence" value="ECO:0007669"/>
    <property type="project" value="TreeGrafter"/>
</dbReference>
<comment type="similarity">
    <text evidence="1">Belongs to the bacterial ribosomal protein bS6 family.</text>
</comment>
<dbReference type="CDD" id="cd00473">
    <property type="entry name" value="bS6"/>
    <property type="match status" value="1"/>
</dbReference>
<keyword evidence="2" id="KW-0699">rRNA-binding</keyword>
<dbReference type="InterPro" id="IPR014717">
    <property type="entry name" value="Transl_elong_EF1B/ribsomal_bS6"/>
</dbReference>
<dbReference type="NCBIfam" id="TIGR00166">
    <property type="entry name" value="S6"/>
    <property type="match status" value="1"/>
</dbReference>
<dbReference type="AlphaFoldDB" id="A0A382G792"/>
<dbReference type="EMBL" id="UINC01053652">
    <property type="protein sequence ID" value="SVB70423.1"/>
    <property type="molecule type" value="Genomic_DNA"/>
</dbReference>
<dbReference type="InterPro" id="IPR035980">
    <property type="entry name" value="Ribosomal_bS6_sf"/>
</dbReference>
<dbReference type="Gene3D" id="3.30.70.60">
    <property type="match status" value="1"/>
</dbReference>
<name>A0A382G792_9ZZZZ</name>
<dbReference type="GO" id="GO:0005840">
    <property type="term" value="C:ribosome"/>
    <property type="evidence" value="ECO:0007669"/>
    <property type="project" value="UniProtKB-KW"/>
</dbReference>
<dbReference type="PANTHER" id="PTHR21011">
    <property type="entry name" value="MITOCHONDRIAL 28S RIBOSOMAL PROTEIN S6"/>
    <property type="match status" value="1"/>
</dbReference>
<evidence type="ECO:0000256" key="5">
    <source>
        <dbReference type="ARBA" id="ARBA00023274"/>
    </source>
</evidence>
<dbReference type="SUPFAM" id="SSF54995">
    <property type="entry name" value="Ribosomal protein S6"/>
    <property type="match status" value="1"/>
</dbReference>
<evidence type="ECO:0000256" key="4">
    <source>
        <dbReference type="ARBA" id="ARBA00022980"/>
    </source>
</evidence>
<gene>
    <name evidence="6" type="ORF">METZ01_LOCUS223277</name>
</gene>